<dbReference type="AlphaFoldDB" id="A0A4C1UVH8"/>
<accession>A0A4C1UVH8</accession>
<evidence type="ECO:0000313" key="1">
    <source>
        <dbReference type="EMBL" id="GBP30240.1"/>
    </source>
</evidence>
<dbReference type="Proteomes" id="UP000299102">
    <property type="component" value="Unassembled WGS sequence"/>
</dbReference>
<evidence type="ECO:0000313" key="2">
    <source>
        <dbReference type="Proteomes" id="UP000299102"/>
    </source>
</evidence>
<comment type="caution">
    <text evidence="1">The sequence shown here is derived from an EMBL/GenBank/DDBJ whole genome shotgun (WGS) entry which is preliminary data.</text>
</comment>
<reference evidence="1 2" key="1">
    <citation type="journal article" date="2019" name="Commun. Biol.">
        <title>The bagworm genome reveals a unique fibroin gene that provides high tensile strength.</title>
        <authorList>
            <person name="Kono N."/>
            <person name="Nakamura H."/>
            <person name="Ohtoshi R."/>
            <person name="Tomita M."/>
            <person name="Numata K."/>
            <person name="Arakawa K."/>
        </authorList>
    </citation>
    <scope>NUCLEOTIDE SEQUENCE [LARGE SCALE GENOMIC DNA]</scope>
</reference>
<protein>
    <submittedName>
        <fullName evidence="1">Uncharacterized protein</fullName>
    </submittedName>
</protein>
<keyword evidence="2" id="KW-1185">Reference proteome</keyword>
<sequence>MLCPEHIQYEGMYAVVRTLLRRRRYFDDRRAFTTKCPIFYFSNSILQIRVGRGRPRFDSAPAEVAPPYRRVAQRSPPISRRGAIPAPAHDAREVIAATATALGHRRAAPAPGAPANRRNVLALSFYDNALSSRACAGEVLRRALLTAQQRLVHENVTRVYCVPQCLSQNVTIRATVSLEKGKENYKY</sequence>
<gene>
    <name evidence="1" type="ORF">EVAR_94549_1</name>
</gene>
<dbReference type="EMBL" id="BGZK01000230">
    <property type="protein sequence ID" value="GBP30240.1"/>
    <property type="molecule type" value="Genomic_DNA"/>
</dbReference>
<organism evidence="1 2">
    <name type="scientific">Eumeta variegata</name>
    <name type="common">Bagworm moth</name>
    <name type="synonym">Eumeta japonica</name>
    <dbReference type="NCBI Taxonomy" id="151549"/>
    <lineage>
        <taxon>Eukaryota</taxon>
        <taxon>Metazoa</taxon>
        <taxon>Ecdysozoa</taxon>
        <taxon>Arthropoda</taxon>
        <taxon>Hexapoda</taxon>
        <taxon>Insecta</taxon>
        <taxon>Pterygota</taxon>
        <taxon>Neoptera</taxon>
        <taxon>Endopterygota</taxon>
        <taxon>Lepidoptera</taxon>
        <taxon>Glossata</taxon>
        <taxon>Ditrysia</taxon>
        <taxon>Tineoidea</taxon>
        <taxon>Psychidae</taxon>
        <taxon>Oiketicinae</taxon>
        <taxon>Eumeta</taxon>
    </lineage>
</organism>
<name>A0A4C1UVH8_EUMVA</name>
<proteinExistence type="predicted"/>